<dbReference type="SUPFAM" id="SSF56300">
    <property type="entry name" value="Metallo-dependent phosphatases"/>
    <property type="match status" value="1"/>
</dbReference>
<dbReference type="Gene3D" id="3.60.21.10">
    <property type="match status" value="1"/>
</dbReference>
<dbReference type="InterPro" id="IPR029052">
    <property type="entry name" value="Metallo-depent_PP-like"/>
</dbReference>
<dbReference type="AlphaFoldDB" id="A0A8J3MUP2"/>
<protein>
    <submittedName>
        <fullName evidence="3">Multifunctional 2',3'-cyclic-nucleotide 2'-phosphodiesterase/5'-nucleotidase/3'-nucleotidase</fullName>
    </submittedName>
</protein>
<dbReference type="GO" id="GO:0016787">
    <property type="term" value="F:hydrolase activity"/>
    <property type="evidence" value="ECO:0007669"/>
    <property type="project" value="UniProtKB-KW"/>
</dbReference>
<dbReference type="InterPro" id="IPR006179">
    <property type="entry name" value="5_nucleotidase/apyrase"/>
</dbReference>
<evidence type="ECO:0000313" key="4">
    <source>
        <dbReference type="Proteomes" id="UP000612362"/>
    </source>
</evidence>
<name>A0A8J3MUP2_9CHLR</name>
<keyword evidence="4" id="KW-1185">Reference proteome</keyword>
<dbReference type="Proteomes" id="UP000612362">
    <property type="component" value="Unassembled WGS sequence"/>
</dbReference>
<dbReference type="GO" id="GO:0000166">
    <property type="term" value="F:nucleotide binding"/>
    <property type="evidence" value="ECO:0007669"/>
    <property type="project" value="UniProtKB-KW"/>
</dbReference>
<keyword evidence="1" id="KW-0547">Nucleotide-binding</keyword>
<evidence type="ECO:0000313" key="3">
    <source>
        <dbReference type="EMBL" id="GHO46813.1"/>
    </source>
</evidence>
<dbReference type="SUPFAM" id="SSF55816">
    <property type="entry name" value="5'-nucleotidase (syn. UDP-sugar hydrolase), C-terminal domain"/>
    <property type="match status" value="1"/>
</dbReference>
<dbReference type="GO" id="GO:0009166">
    <property type="term" value="P:nucleotide catabolic process"/>
    <property type="evidence" value="ECO:0007669"/>
    <property type="project" value="InterPro"/>
</dbReference>
<dbReference type="PRINTS" id="PR01607">
    <property type="entry name" value="APYRASEFAMLY"/>
</dbReference>
<dbReference type="Pfam" id="PF02872">
    <property type="entry name" value="5_nucleotid_C"/>
    <property type="match status" value="1"/>
</dbReference>
<comment type="similarity">
    <text evidence="1">Belongs to the 5'-nucleotidase family.</text>
</comment>
<dbReference type="EMBL" id="BNJF01000002">
    <property type="protein sequence ID" value="GHO46813.1"/>
    <property type="molecule type" value="Genomic_DNA"/>
</dbReference>
<accession>A0A8J3MUP2</accession>
<proteinExistence type="inferred from homology"/>
<gene>
    <name evidence="3" type="ORF">KSX_49760</name>
</gene>
<dbReference type="PANTHER" id="PTHR11575:SF24">
    <property type="entry name" value="5'-NUCLEOTIDASE"/>
    <property type="match status" value="1"/>
</dbReference>
<feature type="domain" description="5'-Nucleotidase C-terminal" evidence="2">
    <location>
        <begin position="292"/>
        <end position="417"/>
    </location>
</feature>
<dbReference type="RefSeq" id="WP_220196167.1">
    <property type="nucleotide sequence ID" value="NZ_BNJF01000002.1"/>
</dbReference>
<organism evidence="3 4">
    <name type="scientific">Ktedonospora formicarum</name>
    <dbReference type="NCBI Taxonomy" id="2778364"/>
    <lineage>
        <taxon>Bacteria</taxon>
        <taxon>Bacillati</taxon>
        <taxon>Chloroflexota</taxon>
        <taxon>Ktedonobacteria</taxon>
        <taxon>Ktedonobacterales</taxon>
        <taxon>Ktedonobacteraceae</taxon>
        <taxon>Ktedonospora</taxon>
    </lineage>
</organism>
<keyword evidence="1" id="KW-0378">Hydrolase</keyword>
<evidence type="ECO:0000259" key="2">
    <source>
        <dbReference type="Pfam" id="PF02872"/>
    </source>
</evidence>
<comment type="caution">
    <text evidence="3">The sequence shown here is derived from an EMBL/GenBank/DDBJ whole genome shotgun (WGS) entry which is preliminary data.</text>
</comment>
<evidence type="ECO:0000256" key="1">
    <source>
        <dbReference type="RuleBase" id="RU362119"/>
    </source>
</evidence>
<reference evidence="3" key="1">
    <citation type="submission" date="2020-10" db="EMBL/GenBank/DDBJ databases">
        <title>Taxonomic study of unclassified bacteria belonging to the class Ktedonobacteria.</title>
        <authorList>
            <person name="Yabe S."/>
            <person name="Wang C.M."/>
            <person name="Zheng Y."/>
            <person name="Sakai Y."/>
            <person name="Cavaletti L."/>
            <person name="Monciardini P."/>
            <person name="Donadio S."/>
        </authorList>
    </citation>
    <scope>NUCLEOTIDE SEQUENCE</scope>
    <source>
        <strain evidence="3">SOSP1-1</strain>
    </source>
</reference>
<sequence length="461" mass="50737">MAATPQRIRILHSNDIHGRIAGLARIATLVKREREEHPELPILYLDGGDIEESSVRLSNLTRGVGMHRLLAVAGCDAATIGNGGMMRYGYQILKEYGEAVHFPELLANMRTPEGAVPEGALPATILQAGSLRLGIIGLTDNLNNIYTEFFSMPELPAGPLVRELTTELHQQGAEVVIVLSHLGLPNDRNLALELQGIVPLIIGAHTHDLLPEGEQIGEVLIAQAGYFAQHLGQIDLFWDGSNLHVEQIQVRTVEEEVPPAPEIQIEVERVEAEMEHHLNMIVGIMDKPFDYSEEHECAAANLMADMLRERMSADIGMVTAGISFIAGIPAGPLTRKMLWEICPWPSNPAIVEMTGEQLLATVRRGYNPQKAAERPRPLRGHALGFFHLSGASYHDGELLIAGAPVEAERIYRIASTDNELNASSNYIDSTWGLKPHYDVPVILREAMEEYIGKHGHVSPRQ</sequence>
<dbReference type="InterPro" id="IPR036907">
    <property type="entry name" value="5'-Nucleotdase_C_sf"/>
</dbReference>
<dbReference type="InterPro" id="IPR008334">
    <property type="entry name" value="5'-Nucleotdase_C"/>
</dbReference>
<dbReference type="PANTHER" id="PTHR11575">
    <property type="entry name" value="5'-NUCLEOTIDASE-RELATED"/>
    <property type="match status" value="1"/>
</dbReference>
<dbReference type="Gene3D" id="3.90.780.10">
    <property type="entry name" value="5'-Nucleotidase, C-terminal domain"/>
    <property type="match status" value="1"/>
</dbReference>